<dbReference type="CDD" id="cd06170">
    <property type="entry name" value="LuxR_C_like"/>
    <property type="match status" value="1"/>
</dbReference>
<dbReference type="InterPro" id="IPR016032">
    <property type="entry name" value="Sig_transdc_resp-reg_C-effctor"/>
</dbReference>
<organism evidence="5 6">
    <name type="scientific">Gordonia sesuvii</name>
    <dbReference type="NCBI Taxonomy" id="3116777"/>
    <lineage>
        <taxon>Bacteria</taxon>
        <taxon>Bacillati</taxon>
        <taxon>Actinomycetota</taxon>
        <taxon>Actinomycetes</taxon>
        <taxon>Mycobacteriales</taxon>
        <taxon>Gordoniaceae</taxon>
        <taxon>Gordonia</taxon>
    </lineage>
</organism>
<dbReference type="SMART" id="SM00421">
    <property type="entry name" value="HTH_LUXR"/>
    <property type="match status" value="1"/>
</dbReference>
<dbReference type="InterPro" id="IPR036388">
    <property type="entry name" value="WH-like_DNA-bd_sf"/>
</dbReference>
<dbReference type="Pfam" id="PF00196">
    <property type="entry name" value="GerE"/>
    <property type="match status" value="1"/>
</dbReference>
<protein>
    <submittedName>
        <fullName evidence="5">LuxR C-terminal-related transcriptional regulator</fullName>
    </submittedName>
</protein>
<dbReference type="PANTHER" id="PTHR44688:SF16">
    <property type="entry name" value="DNA-BINDING TRANSCRIPTIONAL ACTIVATOR DEVR_DOSR"/>
    <property type="match status" value="1"/>
</dbReference>
<dbReference type="PRINTS" id="PR00038">
    <property type="entry name" value="HTHLUXR"/>
</dbReference>
<evidence type="ECO:0000313" key="6">
    <source>
        <dbReference type="Proteomes" id="UP001347146"/>
    </source>
</evidence>
<dbReference type="InterPro" id="IPR000792">
    <property type="entry name" value="Tscrpt_reg_LuxR_C"/>
</dbReference>
<dbReference type="PANTHER" id="PTHR44688">
    <property type="entry name" value="DNA-BINDING TRANSCRIPTIONAL ACTIVATOR DEVR_DOSR"/>
    <property type="match status" value="1"/>
</dbReference>
<dbReference type="Proteomes" id="UP001347146">
    <property type="component" value="Unassembled WGS sequence"/>
</dbReference>
<evidence type="ECO:0000259" key="4">
    <source>
        <dbReference type="PROSITE" id="PS50043"/>
    </source>
</evidence>
<feature type="domain" description="HTH luxR-type" evidence="4">
    <location>
        <begin position="678"/>
        <end position="743"/>
    </location>
</feature>
<reference evidence="5 6" key="1">
    <citation type="submission" date="2024-01" db="EMBL/GenBank/DDBJ databases">
        <title>Draft genome sequence of Gordonia sp. LSe1-13.</title>
        <authorList>
            <person name="Suphannarot A."/>
            <person name="Mingma R."/>
        </authorList>
    </citation>
    <scope>NUCLEOTIDE SEQUENCE [LARGE SCALE GENOMIC DNA]</scope>
    <source>
        <strain evidence="5 6">LSe1-13</strain>
    </source>
</reference>
<comment type="caution">
    <text evidence="5">The sequence shown here is derived from an EMBL/GenBank/DDBJ whole genome shotgun (WGS) entry which is preliminary data.</text>
</comment>
<sequence length="745" mass="78379">MPVNAASGPAADLVPGRWLDRTVELLIGSGALADTGEWADCALVAGPPGTGRSAVLGSAEKRLRDAGADVVAGLPKQLVVECDARSPGRCPIVVADDLHTWPAGLVDDLVHRLDHGAVRLVASTEERRREPRIAALIARARRSDTLLARRPMSTGQVIDAASRSGLALTPVEAAHIRRTCGGASALIDVVLDAVYGDDIEDPEAVHELSPVDIAARISRDWHHRLLGDLDDDTLDVLVLASSGGRLDSHTVAALLDLDPADAAVVVDRARGTGFLSPRDRFLPALTGTLRDVVGGMRIDAVQRRVALAQLTSGTMTADDAIRAVDAGLTDPRIVETLCAAAGDAPRDRAAALLATAERGGGATEVLRPRRARLALGGGDVVAAGALIDEVLVGLRAPSDQAADAVVVASEVATAAGRATHAADLFRWLGADHCTGHRPAAVAVLLAVGDRRAAQTFGVGGTGPPSTLRHAHGTVIRYLLGGDDEEVSGDAVVHAWAAVGDAVTLRACVWPVFASAIQRGENDAARALADILEPTSADRQGLLRTWSAVAAGDLAGLDIEQTTDPARIAVETRPDRRLRWAAAALGVARIAGRKDLASPLWRMIAPTVATMEVALFDLLVLGECRRVAMWLGDADRLDRQLTAVDNLLAGFDSGSAWQRVWQTVRDEGAHVATSGSSPTTVVDGPLTEREAEVARELLAGYTYREIGDRLFISAKTVEHHVANIRRRLEAGSRSELMAAIRDAGYH</sequence>
<keyword evidence="3" id="KW-0804">Transcription</keyword>
<dbReference type="EMBL" id="JAZDUF010000001">
    <property type="protein sequence ID" value="MEE3849963.1"/>
    <property type="molecule type" value="Genomic_DNA"/>
</dbReference>
<dbReference type="PROSITE" id="PS50043">
    <property type="entry name" value="HTH_LUXR_2"/>
    <property type="match status" value="1"/>
</dbReference>
<keyword evidence="1" id="KW-0805">Transcription regulation</keyword>
<accession>A0ABU7MA27</accession>
<dbReference type="RefSeq" id="WP_330431566.1">
    <property type="nucleotide sequence ID" value="NZ_JAZDUF010000001.1"/>
</dbReference>
<evidence type="ECO:0000313" key="5">
    <source>
        <dbReference type="EMBL" id="MEE3849963.1"/>
    </source>
</evidence>
<dbReference type="SUPFAM" id="SSF46894">
    <property type="entry name" value="C-terminal effector domain of the bipartite response regulators"/>
    <property type="match status" value="1"/>
</dbReference>
<evidence type="ECO:0000256" key="1">
    <source>
        <dbReference type="ARBA" id="ARBA00023015"/>
    </source>
</evidence>
<keyword evidence="2" id="KW-0238">DNA-binding</keyword>
<evidence type="ECO:0000256" key="3">
    <source>
        <dbReference type="ARBA" id="ARBA00023163"/>
    </source>
</evidence>
<dbReference type="PROSITE" id="PS00622">
    <property type="entry name" value="HTH_LUXR_1"/>
    <property type="match status" value="1"/>
</dbReference>
<evidence type="ECO:0000256" key="2">
    <source>
        <dbReference type="ARBA" id="ARBA00023125"/>
    </source>
</evidence>
<name>A0ABU7MA27_9ACTN</name>
<proteinExistence type="predicted"/>
<keyword evidence="6" id="KW-1185">Reference proteome</keyword>
<gene>
    <name evidence="5" type="ORF">VZC37_06440</name>
</gene>
<dbReference type="Gene3D" id="1.10.10.10">
    <property type="entry name" value="Winged helix-like DNA-binding domain superfamily/Winged helix DNA-binding domain"/>
    <property type="match status" value="1"/>
</dbReference>